<feature type="domain" description="Reverse transcriptase Ty1/copia-type" evidence="1">
    <location>
        <begin position="9"/>
        <end position="66"/>
    </location>
</feature>
<dbReference type="EMBL" id="QJKJ01005844">
    <property type="protein sequence ID" value="RDX88766.1"/>
    <property type="molecule type" value="Genomic_DNA"/>
</dbReference>
<gene>
    <name evidence="2" type="ORF">CR513_29590</name>
</gene>
<sequence>MDRCFKSITMMMNEFAITELGKMRYFLGIEVLQGCYGIFIRQNKYIKDMLDRFNMLDCNLVKNPIVPSIKLLKTDQGTEVDSTLFKQLIGSLMFLTATRPNVAHFVSSISHFIKHPKDKHFLAAKRILRYLQGTQNLGFFYKGDLDDKKSTSDYAFMLGGGVISWTSKKQSVVSLSTIEVEFITTALCAYQKGATVMFRDNISTIKLFKNSVLHGRSKHIDVRFYFLRDLCNNGVIQLNYYSTGKQLVDIMTKPLKHLRSAFGIFEKPKINGCNEHTV</sequence>
<evidence type="ECO:0000313" key="2">
    <source>
        <dbReference type="EMBL" id="RDX88766.1"/>
    </source>
</evidence>
<keyword evidence="3" id="KW-1185">Reference proteome</keyword>
<accession>A0A371GE30</accession>
<name>A0A371GE30_MUCPR</name>
<dbReference type="Proteomes" id="UP000257109">
    <property type="component" value="Unassembled WGS sequence"/>
</dbReference>
<dbReference type="PANTHER" id="PTHR11439:SF517">
    <property type="entry name" value="CYSTEINE-RICH RLK (RECEPTOR-LIKE PROTEIN KINASE) 8"/>
    <property type="match status" value="1"/>
</dbReference>
<protein>
    <recommendedName>
        <fullName evidence="1">Reverse transcriptase Ty1/copia-type domain-containing protein</fullName>
    </recommendedName>
</protein>
<dbReference type="OrthoDB" id="1721964at2759"/>
<evidence type="ECO:0000313" key="3">
    <source>
        <dbReference type="Proteomes" id="UP000257109"/>
    </source>
</evidence>
<organism evidence="2 3">
    <name type="scientific">Mucuna pruriens</name>
    <name type="common">Velvet bean</name>
    <name type="synonym">Dolichos pruriens</name>
    <dbReference type="NCBI Taxonomy" id="157652"/>
    <lineage>
        <taxon>Eukaryota</taxon>
        <taxon>Viridiplantae</taxon>
        <taxon>Streptophyta</taxon>
        <taxon>Embryophyta</taxon>
        <taxon>Tracheophyta</taxon>
        <taxon>Spermatophyta</taxon>
        <taxon>Magnoliopsida</taxon>
        <taxon>eudicotyledons</taxon>
        <taxon>Gunneridae</taxon>
        <taxon>Pentapetalae</taxon>
        <taxon>rosids</taxon>
        <taxon>fabids</taxon>
        <taxon>Fabales</taxon>
        <taxon>Fabaceae</taxon>
        <taxon>Papilionoideae</taxon>
        <taxon>50 kb inversion clade</taxon>
        <taxon>NPAAA clade</taxon>
        <taxon>indigoferoid/millettioid clade</taxon>
        <taxon>Phaseoleae</taxon>
        <taxon>Mucuna</taxon>
    </lineage>
</organism>
<dbReference type="PANTHER" id="PTHR11439">
    <property type="entry name" value="GAG-POL-RELATED RETROTRANSPOSON"/>
    <property type="match status" value="1"/>
</dbReference>
<reference evidence="2" key="1">
    <citation type="submission" date="2018-05" db="EMBL/GenBank/DDBJ databases">
        <title>Draft genome of Mucuna pruriens seed.</title>
        <authorList>
            <person name="Nnadi N.E."/>
            <person name="Vos R."/>
            <person name="Hasami M.H."/>
            <person name="Devisetty U.K."/>
            <person name="Aguiy J.C."/>
        </authorList>
    </citation>
    <scope>NUCLEOTIDE SEQUENCE [LARGE SCALE GENOMIC DNA]</scope>
    <source>
        <strain evidence="2">JCA_2017</strain>
    </source>
</reference>
<dbReference type="Pfam" id="PF07727">
    <property type="entry name" value="RVT_2"/>
    <property type="match status" value="1"/>
</dbReference>
<proteinExistence type="predicted"/>
<feature type="non-terminal residue" evidence="2">
    <location>
        <position position="1"/>
    </location>
</feature>
<evidence type="ECO:0000259" key="1">
    <source>
        <dbReference type="Pfam" id="PF07727"/>
    </source>
</evidence>
<dbReference type="InterPro" id="IPR013103">
    <property type="entry name" value="RVT_2"/>
</dbReference>
<dbReference type="STRING" id="157652.A0A371GE30"/>
<comment type="caution">
    <text evidence="2">The sequence shown here is derived from an EMBL/GenBank/DDBJ whole genome shotgun (WGS) entry which is preliminary data.</text>
</comment>
<dbReference type="CDD" id="cd09272">
    <property type="entry name" value="RNase_HI_RT_Ty1"/>
    <property type="match status" value="1"/>
</dbReference>
<dbReference type="AlphaFoldDB" id="A0A371GE30"/>